<accession>A0A2G8LCB9</accession>
<protein>
    <submittedName>
        <fullName evidence="2">Uncharacterized protein</fullName>
    </submittedName>
</protein>
<proteinExistence type="predicted"/>
<dbReference type="EMBL" id="MRZV01000129">
    <property type="protein sequence ID" value="PIK57877.1"/>
    <property type="molecule type" value="Genomic_DNA"/>
</dbReference>
<gene>
    <name evidence="2" type="ORF">BSL78_05158</name>
</gene>
<feature type="compositionally biased region" description="Low complexity" evidence="1">
    <location>
        <begin position="78"/>
        <end position="94"/>
    </location>
</feature>
<evidence type="ECO:0000256" key="1">
    <source>
        <dbReference type="SAM" id="MobiDB-lite"/>
    </source>
</evidence>
<sequence>MHVHSTVHCCSTVHIELNDNGFDESIFSSLTEQDCSKMFPGKVGWAKKVILVARTFGEPTSLLTSEQSSIRPVPTTPMPAMSAPTTSSTTHPAPTSLRVTRQKMLKMLRQLRRWTNPLFA</sequence>
<dbReference type="Proteomes" id="UP000230750">
    <property type="component" value="Unassembled WGS sequence"/>
</dbReference>
<dbReference type="AlphaFoldDB" id="A0A2G8LCB9"/>
<comment type="caution">
    <text evidence="2">The sequence shown here is derived from an EMBL/GenBank/DDBJ whole genome shotgun (WGS) entry which is preliminary data.</text>
</comment>
<evidence type="ECO:0000313" key="3">
    <source>
        <dbReference type="Proteomes" id="UP000230750"/>
    </source>
</evidence>
<feature type="region of interest" description="Disordered" evidence="1">
    <location>
        <begin position="63"/>
        <end position="94"/>
    </location>
</feature>
<organism evidence="2 3">
    <name type="scientific">Stichopus japonicus</name>
    <name type="common">Sea cucumber</name>
    <dbReference type="NCBI Taxonomy" id="307972"/>
    <lineage>
        <taxon>Eukaryota</taxon>
        <taxon>Metazoa</taxon>
        <taxon>Echinodermata</taxon>
        <taxon>Eleutherozoa</taxon>
        <taxon>Echinozoa</taxon>
        <taxon>Holothuroidea</taxon>
        <taxon>Aspidochirotacea</taxon>
        <taxon>Aspidochirotida</taxon>
        <taxon>Stichopodidae</taxon>
        <taxon>Apostichopus</taxon>
    </lineage>
</organism>
<reference evidence="2 3" key="1">
    <citation type="journal article" date="2017" name="PLoS Biol.">
        <title>The sea cucumber genome provides insights into morphological evolution and visceral regeneration.</title>
        <authorList>
            <person name="Zhang X."/>
            <person name="Sun L."/>
            <person name="Yuan J."/>
            <person name="Sun Y."/>
            <person name="Gao Y."/>
            <person name="Zhang L."/>
            <person name="Li S."/>
            <person name="Dai H."/>
            <person name="Hamel J.F."/>
            <person name="Liu C."/>
            <person name="Yu Y."/>
            <person name="Liu S."/>
            <person name="Lin W."/>
            <person name="Guo K."/>
            <person name="Jin S."/>
            <person name="Xu P."/>
            <person name="Storey K.B."/>
            <person name="Huan P."/>
            <person name="Zhang T."/>
            <person name="Zhou Y."/>
            <person name="Zhang J."/>
            <person name="Lin C."/>
            <person name="Li X."/>
            <person name="Xing L."/>
            <person name="Huo D."/>
            <person name="Sun M."/>
            <person name="Wang L."/>
            <person name="Mercier A."/>
            <person name="Li F."/>
            <person name="Yang H."/>
            <person name="Xiang J."/>
        </authorList>
    </citation>
    <scope>NUCLEOTIDE SEQUENCE [LARGE SCALE GENOMIC DNA]</scope>
    <source>
        <strain evidence="2">Shaxun</strain>
        <tissue evidence="2">Muscle</tissue>
    </source>
</reference>
<evidence type="ECO:0000313" key="2">
    <source>
        <dbReference type="EMBL" id="PIK57877.1"/>
    </source>
</evidence>
<keyword evidence="3" id="KW-1185">Reference proteome</keyword>
<name>A0A2G8LCB9_STIJA</name>